<keyword evidence="3" id="KW-0808">Transferase</keyword>
<evidence type="ECO:0000256" key="4">
    <source>
        <dbReference type="ARBA" id="ARBA00022741"/>
    </source>
</evidence>
<feature type="compositionally biased region" description="Basic and acidic residues" evidence="9">
    <location>
        <begin position="396"/>
        <end position="411"/>
    </location>
</feature>
<dbReference type="InterPro" id="IPR011989">
    <property type="entry name" value="ARM-like"/>
</dbReference>
<keyword evidence="6" id="KW-0067">ATP-binding</keyword>
<comment type="catalytic activity">
    <reaction evidence="7">
        <text>L-threonyl-[protein] + ATP = O-phospho-L-threonyl-[protein] + ADP + H(+)</text>
        <dbReference type="Rhea" id="RHEA:46608"/>
        <dbReference type="Rhea" id="RHEA-COMP:11060"/>
        <dbReference type="Rhea" id="RHEA-COMP:11605"/>
        <dbReference type="ChEBI" id="CHEBI:15378"/>
        <dbReference type="ChEBI" id="CHEBI:30013"/>
        <dbReference type="ChEBI" id="CHEBI:30616"/>
        <dbReference type="ChEBI" id="CHEBI:61977"/>
        <dbReference type="ChEBI" id="CHEBI:456216"/>
        <dbReference type="EC" id="2.7.11.1"/>
    </reaction>
</comment>
<dbReference type="EMBL" id="MLAK01000713">
    <property type="protein sequence ID" value="OHT06868.1"/>
    <property type="molecule type" value="Genomic_DNA"/>
</dbReference>
<dbReference type="VEuPathDB" id="TrichDB:TRFO_25045"/>
<evidence type="ECO:0000256" key="6">
    <source>
        <dbReference type="ARBA" id="ARBA00022840"/>
    </source>
</evidence>
<dbReference type="PANTHER" id="PTHR48012:SF10">
    <property type="entry name" value="FI20177P1"/>
    <property type="match status" value="1"/>
</dbReference>
<dbReference type="Gene3D" id="1.25.10.10">
    <property type="entry name" value="Leucine-rich Repeat Variant"/>
    <property type="match status" value="1"/>
</dbReference>
<dbReference type="RefSeq" id="XP_068360004.1">
    <property type="nucleotide sequence ID" value="XM_068504101.1"/>
</dbReference>
<comment type="catalytic activity">
    <reaction evidence="8">
        <text>L-seryl-[protein] + ATP = O-phospho-L-seryl-[protein] + ADP + H(+)</text>
        <dbReference type="Rhea" id="RHEA:17989"/>
        <dbReference type="Rhea" id="RHEA-COMP:9863"/>
        <dbReference type="Rhea" id="RHEA-COMP:11604"/>
        <dbReference type="ChEBI" id="CHEBI:15378"/>
        <dbReference type="ChEBI" id="CHEBI:29999"/>
        <dbReference type="ChEBI" id="CHEBI:30616"/>
        <dbReference type="ChEBI" id="CHEBI:83421"/>
        <dbReference type="ChEBI" id="CHEBI:456216"/>
        <dbReference type="EC" id="2.7.11.1"/>
    </reaction>
</comment>
<protein>
    <submittedName>
        <fullName evidence="11">STE family protein kinase</fullName>
    </submittedName>
</protein>
<evidence type="ECO:0000256" key="9">
    <source>
        <dbReference type="SAM" id="MobiDB-lite"/>
    </source>
</evidence>
<dbReference type="PANTHER" id="PTHR48012">
    <property type="entry name" value="STERILE20-LIKE KINASE, ISOFORM B-RELATED"/>
    <property type="match status" value="1"/>
</dbReference>
<keyword evidence="5 11" id="KW-0418">Kinase</keyword>
<dbReference type="Proteomes" id="UP000179807">
    <property type="component" value="Unassembled WGS sequence"/>
</dbReference>
<dbReference type="GO" id="GO:0004674">
    <property type="term" value="F:protein serine/threonine kinase activity"/>
    <property type="evidence" value="ECO:0007669"/>
    <property type="project" value="UniProtKB-KW"/>
</dbReference>
<evidence type="ECO:0000313" key="11">
    <source>
        <dbReference type="EMBL" id="OHT06868.1"/>
    </source>
</evidence>
<accession>A0A1J4KAY8</accession>
<evidence type="ECO:0000256" key="7">
    <source>
        <dbReference type="ARBA" id="ARBA00047899"/>
    </source>
</evidence>
<evidence type="ECO:0000256" key="8">
    <source>
        <dbReference type="ARBA" id="ARBA00048679"/>
    </source>
</evidence>
<evidence type="ECO:0000256" key="1">
    <source>
        <dbReference type="ARBA" id="ARBA00008874"/>
    </source>
</evidence>
<reference evidence="11" key="1">
    <citation type="submission" date="2016-10" db="EMBL/GenBank/DDBJ databases">
        <authorList>
            <person name="Benchimol M."/>
            <person name="Almeida L.G."/>
            <person name="Vasconcelos A.T."/>
            <person name="Perreira-Neves A."/>
            <person name="Rosa I.A."/>
            <person name="Tasca T."/>
            <person name="Bogo M.R."/>
            <person name="de Souza W."/>
        </authorList>
    </citation>
    <scope>NUCLEOTIDE SEQUENCE [LARGE SCALE GENOMIC DNA]</scope>
    <source>
        <strain evidence="11">K</strain>
    </source>
</reference>
<evidence type="ECO:0000256" key="5">
    <source>
        <dbReference type="ARBA" id="ARBA00022777"/>
    </source>
</evidence>
<comment type="caution">
    <text evidence="11">The sequence shown here is derived from an EMBL/GenBank/DDBJ whole genome shotgun (WGS) entry which is preliminary data.</text>
</comment>
<feature type="region of interest" description="Disordered" evidence="9">
    <location>
        <begin position="305"/>
        <end position="328"/>
    </location>
</feature>
<dbReference type="OrthoDB" id="8693905at2759"/>
<dbReference type="PROSITE" id="PS50011">
    <property type="entry name" value="PROTEIN_KINASE_DOM"/>
    <property type="match status" value="1"/>
</dbReference>
<feature type="region of interest" description="Disordered" evidence="9">
    <location>
        <begin position="340"/>
        <end position="475"/>
    </location>
</feature>
<evidence type="ECO:0000259" key="10">
    <source>
        <dbReference type="PROSITE" id="PS50011"/>
    </source>
</evidence>
<organism evidence="11 12">
    <name type="scientific">Tritrichomonas foetus</name>
    <dbReference type="NCBI Taxonomy" id="1144522"/>
    <lineage>
        <taxon>Eukaryota</taxon>
        <taxon>Metamonada</taxon>
        <taxon>Parabasalia</taxon>
        <taxon>Tritrichomonadida</taxon>
        <taxon>Tritrichomonadidae</taxon>
        <taxon>Tritrichomonas</taxon>
    </lineage>
</organism>
<evidence type="ECO:0000256" key="2">
    <source>
        <dbReference type="ARBA" id="ARBA00022527"/>
    </source>
</evidence>
<keyword evidence="2" id="KW-0723">Serine/threonine-protein kinase</keyword>
<comment type="similarity">
    <text evidence="1">Belongs to the protein kinase superfamily. STE Ser/Thr protein kinase family. STE20 subfamily.</text>
</comment>
<dbReference type="InterPro" id="IPR000719">
    <property type="entry name" value="Prot_kinase_dom"/>
</dbReference>
<dbReference type="InterPro" id="IPR011009">
    <property type="entry name" value="Kinase-like_dom_sf"/>
</dbReference>
<feature type="compositionally biased region" description="Acidic residues" evidence="9">
    <location>
        <begin position="446"/>
        <end position="460"/>
    </location>
</feature>
<dbReference type="SMART" id="SM00185">
    <property type="entry name" value="ARM"/>
    <property type="match status" value="4"/>
</dbReference>
<dbReference type="InterPro" id="IPR016024">
    <property type="entry name" value="ARM-type_fold"/>
</dbReference>
<feature type="compositionally biased region" description="Low complexity" evidence="9">
    <location>
        <begin position="421"/>
        <end position="438"/>
    </location>
</feature>
<evidence type="ECO:0000313" key="12">
    <source>
        <dbReference type="Proteomes" id="UP000179807"/>
    </source>
</evidence>
<dbReference type="Gene3D" id="1.10.510.10">
    <property type="entry name" value="Transferase(Phosphotransferase) domain 1"/>
    <property type="match status" value="1"/>
</dbReference>
<dbReference type="SUPFAM" id="SSF48371">
    <property type="entry name" value="ARM repeat"/>
    <property type="match status" value="1"/>
</dbReference>
<dbReference type="InterPro" id="IPR050629">
    <property type="entry name" value="STE20/SPS1-PAK"/>
</dbReference>
<feature type="domain" description="Protein kinase" evidence="10">
    <location>
        <begin position="1"/>
        <end position="253"/>
    </location>
</feature>
<sequence>MNKVNEYKFEQPVTPSSEKPQLIQAMSSEKGYFVAIKYFSPTILQKLQPEVIYRTFALFNSLRHKHLIHYHECLHIEGSVYLVMDWCEGKSLLDTLKGYKALPEKLVARYIYEVLQGLEYLHSQGNTHDNLRASNILTTNGQTKVTDFGLSAKISNLDVLNHPYWSAPEVLESKTFTKESDIWSLGCTIIELMTGKPPFADLPPEEARNHILTETPPLPTNASTHLCDFLRICFNRDPSQRPTAKELQTYFWITTNNVITKDEPEATSVPLSLGIQFAKQGEGKSVNQIEQNLAEIDKIFGDSESEMSLPKNTNNNPAPLQLKPAPFQPTLQIPANQNQLKKLPSGSSESGDIFDSSSSSASKSSQKGKKKGGAKLQPMNPAPLVQLNQPPLIKLPSKDEKKDEKKSEKKVNSPAPLLVLPAQAQKPAQGGPAPLLLLPGGGGDSSDFDIDDGSSDDESPLEISPTKGNQPILSLAGSSSKANTLTLPGAGGSLSIVGANLPSIGSLDLSSTTESSMSFEPSKMKKGQVDNKSLLDNFVETSDETSGMSLVLSEEGGQQATLIIQQNIVGQPNLDFLTESDESERRIFAHRSKVEDLSRELIAKLHSLNTIKKEIEVSQILDRISEILKDEPTVRSALVSQQGIMPIIEIIEFSHIKNPKVTKKVLSIIYDMCFEQSQIKENFCLLGGIPPLMKFLEHNEEAECRKFAVKILTEICSKSQDNTQMFIACNGVSAVKQILSYDLDKERELIVAAVETVSQIFGSQRATQKADLCRLFMKAGVFQPMAEILLHYSIEDEFKDNESTQKVVSTLCDLFNTFAQADTKVKMAMSSPNVMKNIIQSMYSDSSGVRRNLSLDDTLCLCKAIKFIAMDSETRENLTDAGVMMMTCEMLKIDFGKGETKDKNVLNLLIHSNLIMLLNDMCKLSQVSKGRIGIVADSRLLPHLVEFLKTESELKTMTLSVIMELYNVGKSDRKSMKKLIKDNLIGLYIENLQHPYWGSKAITAISTLLQDDSLGIEKIIAEEESIENFRQGIKLVDPDNAPSFIKGFISMARKSKKFVESLVNKEFCIILINKFNMKSDQTKSQVQTALLEFVLAMFQSNAKSVTLYMKSQEMKVVIQGFMSAIIVKQKTCAQQILDFFV</sequence>
<feature type="compositionally biased region" description="Polar residues" evidence="9">
    <location>
        <begin position="466"/>
        <end position="475"/>
    </location>
</feature>
<feature type="compositionally biased region" description="Low complexity" evidence="9">
    <location>
        <begin position="345"/>
        <end position="365"/>
    </location>
</feature>
<dbReference type="SUPFAM" id="SSF56112">
    <property type="entry name" value="Protein kinase-like (PK-like)"/>
    <property type="match status" value="1"/>
</dbReference>
<keyword evidence="4" id="KW-0547">Nucleotide-binding</keyword>
<dbReference type="GO" id="GO:0005737">
    <property type="term" value="C:cytoplasm"/>
    <property type="evidence" value="ECO:0007669"/>
    <property type="project" value="TreeGrafter"/>
</dbReference>
<dbReference type="Pfam" id="PF00069">
    <property type="entry name" value="Pkinase"/>
    <property type="match status" value="1"/>
</dbReference>
<dbReference type="GeneID" id="94838805"/>
<proteinExistence type="inferred from homology"/>
<gene>
    <name evidence="11" type="ORF">TRFO_25045</name>
</gene>
<keyword evidence="12" id="KW-1185">Reference proteome</keyword>
<dbReference type="AlphaFoldDB" id="A0A1J4KAY8"/>
<name>A0A1J4KAY8_9EUKA</name>
<evidence type="ECO:0000256" key="3">
    <source>
        <dbReference type="ARBA" id="ARBA00022679"/>
    </source>
</evidence>
<dbReference type="InterPro" id="IPR000225">
    <property type="entry name" value="Armadillo"/>
</dbReference>
<dbReference type="GO" id="GO:0005524">
    <property type="term" value="F:ATP binding"/>
    <property type="evidence" value="ECO:0007669"/>
    <property type="project" value="UniProtKB-KW"/>
</dbReference>